<comment type="caution">
    <text evidence="2">The sequence shown here is derived from an EMBL/GenBank/DDBJ whole genome shotgun (WGS) entry which is preliminary data.</text>
</comment>
<reference evidence="2 3" key="1">
    <citation type="submission" date="2020-07" db="EMBL/GenBank/DDBJ databases">
        <title>Pseudogemmobacter sp. nov., isolated from poultry manure in Taiwan.</title>
        <authorList>
            <person name="Lin S.-Y."/>
            <person name="Tang Y.-S."/>
            <person name="Young C.-C."/>
        </authorList>
    </citation>
    <scope>NUCLEOTIDE SEQUENCE [LARGE SCALE GENOMIC DNA]</scope>
    <source>
        <strain evidence="2 3">CC-YST710</strain>
    </source>
</reference>
<dbReference type="InterPro" id="IPR050902">
    <property type="entry name" value="ABC_Transporter_SBP"/>
</dbReference>
<dbReference type="PANTHER" id="PTHR30535:SF4">
    <property type="entry name" value="HEMIN-BINDING PERIPLASMIC PROTEIN HMUT"/>
    <property type="match status" value="1"/>
</dbReference>
<name>A0ABS8CMM6_9RHOB</name>
<dbReference type="Proteomes" id="UP001198571">
    <property type="component" value="Unassembled WGS sequence"/>
</dbReference>
<dbReference type="Pfam" id="PF01497">
    <property type="entry name" value="Peripla_BP_2"/>
    <property type="match status" value="1"/>
</dbReference>
<evidence type="ECO:0000313" key="3">
    <source>
        <dbReference type="Proteomes" id="UP001198571"/>
    </source>
</evidence>
<evidence type="ECO:0000259" key="1">
    <source>
        <dbReference type="PROSITE" id="PS50983"/>
    </source>
</evidence>
<dbReference type="Gene3D" id="3.40.50.1980">
    <property type="entry name" value="Nitrogenase molybdenum iron protein domain"/>
    <property type="match status" value="2"/>
</dbReference>
<proteinExistence type="predicted"/>
<protein>
    <submittedName>
        <fullName evidence="2">ABC transporter substrate-binding protein</fullName>
    </submittedName>
</protein>
<dbReference type="PROSITE" id="PS50983">
    <property type="entry name" value="FE_B12_PBP"/>
    <property type="match status" value="1"/>
</dbReference>
<organism evidence="2 3">
    <name type="scientific">Pseudogemmobacter faecipullorum</name>
    <dbReference type="NCBI Taxonomy" id="2755041"/>
    <lineage>
        <taxon>Bacteria</taxon>
        <taxon>Pseudomonadati</taxon>
        <taxon>Pseudomonadota</taxon>
        <taxon>Alphaproteobacteria</taxon>
        <taxon>Rhodobacterales</taxon>
        <taxon>Paracoccaceae</taxon>
        <taxon>Pseudogemmobacter</taxon>
    </lineage>
</organism>
<dbReference type="InterPro" id="IPR002491">
    <property type="entry name" value="ABC_transptr_periplasmic_BD"/>
</dbReference>
<keyword evidence="3" id="KW-1185">Reference proteome</keyword>
<dbReference type="EMBL" id="JACDXX010000009">
    <property type="protein sequence ID" value="MCB5410650.1"/>
    <property type="molecule type" value="Genomic_DNA"/>
</dbReference>
<dbReference type="SUPFAM" id="SSF53807">
    <property type="entry name" value="Helical backbone' metal receptor"/>
    <property type="match status" value="1"/>
</dbReference>
<evidence type="ECO:0000313" key="2">
    <source>
        <dbReference type="EMBL" id="MCB5410650.1"/>
    </source>
</evidence>
<dbReference type="PANTHER" id="PTHR30535">
    <property type="entry name" value="VITAMIN B12-BINDING PROTEIN"/>
    <property type="match status" value="1"/>
</dbReference>
<sequence length="268" mass="27313">MAQADEAFPGREGGIPPARVVSVNLCTDQLAMLLAAPGQLISVSMLARDPLVSSMAAEAAEYPANYGSAEQVFLLQPDLVLAGTYGAAASTALLRGLGVEVVQVAPVNSLDGISTQIRAVASALGRAAAGEALVAEFEAGLARSRSPLAPRPAALYYANGYTTGQGTLADELLRAGGFSNIGAAAGITGGGTLPLERLIMAAPEVIVTSTPYPGASRSEEILSHPALLALRARAGVVATTDADWVCGTPHLLRALRALRDARDTLEAG</sequence>
<accession>A0ABS8CMM6</accession>
<gene>
    <name evidence="2" type="ORF">H0485_11655</name>
</gene>
<feature type="domain" description="Fe/B12 periplasmic-binding" evidence="1">
    <location>
        <begin position="19"/>
        <end position="268"/>
    </location>
</feature>